<gene>
    <name evidence="3" type="ORF">CM83_80856</name>
</gene>
<dbReference type="CDD" id="cd18983">
    <property type="entry name" value="CBD_MSL3_like"/>
    <property type="match status" value="1"/>
</dbReference>
<proteinExistence type="predicted"/>
<evidence type="ECO:0000256" key="1">
    <source>
        <dbReference type="SAM" id="MobiDB-lite"/>
    </source>
</evidence>
<reference evidence="3" key="1">
    <citation type="journal article" date="2014" name="PLoS ONE">
        <title>Transcriptome-Based Identification of ABC Transporters in the Western Tarnished Plant Bug Lygus hesperus.</title>
        <authorList>
            <person name="Hull J.J."/>
            <person name="Chaney K."/>
            <person name="Geib S.M."/>
            <person name="Fabrick J.A."/>
            <person name="Brent C.S."/>
            <person name="Walsh D."/>
            <person name="Lavine L.C."/>
        </authorList>
    </citation>
    <scope>NUCLEOTIDE SEQUENCE</scope>
</reference>
<dbReference type="Gene3D" id="2.30.30.140">
    <property type="match status" value="1"/>
</dbReference>
<dbReference type="SMART" id="SM00298">
    <property type="entry name" value="CHROMO"/>
    <property type="match status" value="1"/>
</dbReference>
<feature type="region of interest" description="Disordered" evidence="1">
    <location>
        <begin position="80"/>
        <end position="285"/>
    </location>
</feature>
<organism evidence="3">
    <name type="scientific">Lygus hesperus</name>
    <name type="common">Western plant bug</name>
    <dbReference type="NCBI Taxonomy" id="30085"/>
    <lineage>
        <taxon>Eukaryota</taxon>
        <taxon>Metazoa</taxon>
        <taxon>Ecdysozoa</taxon>
        <taxon>Arthropoda</taxon>
        <taxon>Hexapoda</taxon>
        <taxon>Insecta</taxon>
        <taxon>Pterygota</taxon>
        <taxon>Neoptera</taxon>
        <taxon>Paraneoptera</taxon>
        <taxon>Hemiptera</taxon>
        <taxon>Heteroptera</taxon>
        <taxon>Panheteroptera</taxon>
        <taxon>Cimicomorpha</taxon>
        <taxon>Miridae</taxon>
        <taxon>Mirini</taxon>
        <taxon>Lygus</taxon>
    </lineage>
</organism>
<dbReference type="PANTHER" id="PTHR10880:SF48">
    <property type="entry name" value="MORTALITY FACTOR 4 LIKE 2"/>
    <property type="match status" value="1"/>
</dbReference>
<dbReference type="FunFam" id="2.30.30.140:FF:000024">
    <property type="entry name" value="Mortality factor 4-like protein 1"/>
    <property type="match status" value="1"/>
</dbReference>
<dbReference type="EMBL" id="GBHO01022887">
    <property type="protein sequence ID" value="JAG20717.1"/>
    <property type="molecule type" value="Transcribed_RNA"/>
</dbReference>
<feature type="compositionally biased region" description="Basic and acidic residues" evidence="1">
    <location>
        <begin position="210"/>
        <end position="225"/>
    </location>
</feature>
<feature type="compositionally biased region" description="Low complexity" evidence="1">
    <location>
        <begin position="138"/>
        <end position="153"/>
    </location>
</feature>
<evidence type="ECO:0000313" key="3">
    <source>
        <dbReference type="EMBL" id="JAG20717.1"/>
    </source>
</evidence>
<dbReference type="GO" id="GO:0006355">
    <property type="term" value="P:regulation of DNA-templated transcription"/>
    <property type="evidence" value="ECO:0007669"/>
    <property type="project" value="InterPro"/>
</dbReference>
<dbReference type="AlphaFoldDB" id="A0A0A9XJ22"/>
<sequence>MTNKSRNSDAHQEFKVPPAFKFQEGEKVLCFHGPLIYEAKCLQSRYDDEEKTNKYHIHYSGWNKSWDEWVPESRVLKHNEGNIQRQKELHKAQKAEPKGKKGKKRSVTGKEKETDGKEKDADDSRSSTPVNEKGGGSKASASATQSSSQESASDIPKRKRSKLDPSVETTEESSSEKKDPPKTASWWKVSLSGPAKSKKRTSDASPGRTSPEKKKASPDKKASLDKKKKKSPEKKIEPQTSPSKSSKKTPAEGKSPQKSRKSTSPVKKLSPKKSATAKKPLSPSKLYPVLKGRKLSVKIDKLDMNSFDEETGSLTPPVLNGEIDDLTMFGAYVVDQLRQISDQSKVVAMKIKIQKLLTKK</sequence>
<dbReference type="InterPro" id="IPR000953">
    <property type="entry name" value="Chromo/chromo_shadow_dom"/>
</dbReference>
<reference evidence="3" key="2">
    <citation type="submission" date="2014-07" db="EMBL/GenBank/DDBJ databases">
        <authorList>
            <person name="Hull J."/>
        </authorList>
    </citation>
    <scope>NUCLEOTIDE SEQUENCE</scope>
</reference>
<feature type="compositionally biased region" description="Basic and acidic residues" evidence="1">
    <location>
        <begin position="108"/>
        <end position="125"/>
    </location>
</feature>
<dbReference type="GO" id="GO:0035267">
    <property type="term" value="C:NuA4 histone acetyltransferase complex"/>
    <property type="evidence" value="ECO:0007669"/>
    <property type="project" value="TreeGrafter"/>
</dbReference>
<dbReference type="InterPro" id="IPR053820">
    <property type="entry name" value="MSL3_chromo-like"/>
</dbReference>
<dbReference type="SUPFAM" id="SSF54160">
    <property type="entry name" value="Chromo domain-like"/>
    <property type="match status" value="1"/>
</dbReference>
<dbReference type="GO" id="GO:0005634">
    <property type="term" value="C:nucleus"/>
    <property type="evidence" value="ECO:0007669"/>
    <property type="project" value="InterPro"/>
</dbReference>
<dbReference type="Pfam" id="PF22732">
    <property type="entry name" value="MSL3_chromo-like"/>
    <property type="match status" value="1"/>
</dbReference>
<dbReference type="InterPro" id="IPR016197">
    <property type="entry name" value="Chromo-like_dom_sf"/>
</dbReference>
<dbReference type="PANTHER" id="PTHR10880">
    <property type="entry name" value="MORTALITY FACTOR 4-LIKE PROTEIN"/>
    <property type="match status" value="1"/>
</dbReference>
<accession>A0A0A9XJ22</accession>
<feature type="domain" description="Chromo" evidence="2">
    <location>
        <begin position="21"/>
        <end position="91"/>
    </location>
</feature>
<feature type="compositionally biased region" description="Basic and acidic residues" evidence="1">
    <location>
        <begin position="80"/>
        <end position="99"/>
    </location>
</feature>
<name>A0A0A9XJ22_LYGHE</name>
<dbReference type="InterPro" id="IPR008676">
    <property type="entry name" value="MRG"/>
</dbReference>
<dbReference type="GO" id="GO:0006325">
    <property type="term" value="P:chromatin organization"/>
    <property type="evidence" value="ECO:0007669"/>
    <property type="project" value="InterPro"/>
</dbReference>
<evidence type="ECO:0000259" key="2">
    <source>
        <dbReference type="SMART" id="SM00298"/>
    </source>
</evidence>
<protein>
    <submittedName>
        <fullName evidence="3">Mortality factor 4-like protein 1</fullName>
    </submittedName>
</protein>